<organism evidence="3 4">
    <name type="scientific">Plantactinospora endophytica</name>
    <dbReference type="NCBI Taxonomy" id="673535"/>
    <lineage>
        <taxon>Bacteria</taxon>
        <taxon>Bacillati</taxon>
        <taxon>Actinomycetota</taxon>
        <taxon>Actinomycetes</taxon>
        <taxon>Micromonosporales</taxon>
        <taxon>Micromonosporaceae</taxon>
        <taxon>Plantactinospora</taxon>
    </lineage>
</organism>
<dbReference type="PROSITE" id="PS50943">
    <property type="entry name" value="HTH_CROC1"/>
    <property type="match status" value="1"/>
</dbReference>
<dbReference type="Proteomes" id="UP000646749">
    <property type="component" value="Unassembled WGS sequence"/>
</dbReference>
<dbReference type="SUPFAM" id="SSF47413">
    <property type="entry name" value="lambda repressor-like DNA-binding domains"/>
    <property type="match status" value="1"/>
</dbReference>
<evidence type="ECO:0000313" key="4">
    <source>
        <dbReference type="Proteomes" id="UP000646749"/>
    </source>
</evidence>
<dbReference type="CDD" id="cd00093">
    <property type="entry name" value="HTH_XRE"/>
    <property type="match status" value="1"/>
</dbReference>
<dbReference type="RefSeq" id="WP_203868486.1">
    <property type="nucleotide sequence ID" value="NZ_BONW01000022.1"/>
</dbReference>
<protein>
    <recommendedName>
        <fullName evidence="2">HTH cro/C1-type domain-containing protein</fullName>
    </recommendedName>
</protein>
<proteinExistence type="predicted"/>
<sequence>MPRPEHHPYDPAAHRTATAPGSLGELLTELRLARGWSQLRVAEQLCAASGVPTVSRHEVSRWERRQRVPGEFWLCWLAAVFEVPVEDLAVAAAASRPGRADGGDGGAPGATRARQELLASAHVWLSDPDSPIGLTATFPAEPTPHLAGESTARIPGTVATDGDPTAGIPLDATGIPPEATELPLDAAGIGGLRRLDDLVCGEDLLSSPAGRLTLVTARRATGRPERRTLPLVAEAAQLAGWWHADAGDLGSALRAYRLALAAAARAGDRSLGAHVLGSASHLLSSFGDPRGGLLLARTGYLGARRAAPAGLRALLLHRIAFAAARCGRRRPAYAALTAAERAADRRQPPREPGWLYWLDEAELAAMTGRCLAALHRPLRAEPLLVAALTRPGQPRRSAVYGAWLARAYLDLGELDQAAEVADAALLDAVRSGSARAATELTGTGRRLAAYRTEPAGRRHAALAGAARRYLPARMSVVAPTEGRTGGPADQEKDAPATRARPS</sequence>
<dbReference type="EMBL" id="BONW01000022">
    <property type="protein sequence ID" value="GIG90081.1"/>
    <property type="molecule type" value="Genomic_DNA"/>
</dbReference>
<comment type="caution">
    <text evidence="3">The sequence shown here is derived from an EMBL/GenBank/DDBJ whole genome shotgun (WGS) entry which is preliminary data.</text>
</comment>
<gene>
    <name evidence="3" type="ORF">Pen02_50170</name>
</gene>
<feature type="domain" description="HTH cro/C1-type" evidence="2">
    <location>
        <begin position="27"/>
        <end position="88"/>
    </location>
</feature>
<dbReference type="InterPro" id="IPR001387">
    <property type="entry name" value="Cro/C1-type_HTH"/>
</dbReference>
<keyword evidence="4" id="KW-1185">Reference proteome</keyword>
<evidence type="ECO:0000259" key="2">
    <source>
        <dbReference type="PROSITE" id="PS50943"/>
    </source>
</evidence>
<feature type="region of interest" description="Disordered" evidence="1">
    <location>
        <begin position="476"/>
        <end position="502"/>
    </location>
</feature>
<evidence type="ECO:0000313" key="3">
    <source>
        <dbReference type="EMBL" id="GIG90081.1"/>
    </source>
</evidence>
<dbReference type="Gene3D" id="1.10.260.40">
    <property type="entry name" value="lambda repressor-like DNA-binding domains"/>
    <property type="match status" value="1"/>
</dbReference>
<reference evidence="3 4" key="1">
    <citation type="submission" date="2021-01" db="EMBL/GenBank/DDBJ databases">
        <title>Whole genome shotgun sequence of Plantactinospora endophytica NBRC 110450.</title>
        <authorList>
            <person name="Komaki H."/>
            <person name="Tamura T."/>
        </authorList>
    </citation>
    <scope>NUCLEOTIDE SEQUENCE [LARGE SCALE GENOMIC DNA]</scope>
    <source>
        <strain evidence="3 4">NBRC 110450</strain>
    </source>
</reference>
<dbReference type="InterPro" id="IPR010982">
    <property type="entry name" value="Lambda_DNA-bd_dom_sf"/>
</dbReference>
<evidence type="ECO:0000256" key="1">
    <source>
        <dbReference type="SAM" id="MobiDB-lite"/>
    </source>
</evidence>
<accession>A0ABQ4E5W0</accession>
<name>A0ABQ4E5W0_9ACTN</name>